<evidence type="ECO:0000256" key="2">
    <source>
        <dbReference type="ARBA" id="ARBA00009765"/>
    </source>
</evidence>
<dbReference type="EMBL" id="CP030104">
    <property type="protein sequence ID" value="AWX43145.1"/>
    <property type="molecule type" value="Genomic_DNA"/>
</dbReference>
<dbReference type="GO" id="GO:0000287">
    <property type="term" value="F:magnesium ion binding"/>
    <property type="evidence" value="ECO:0007669"/>
    <property type="project" value="TreeGrafter"/>
</dbReference>
<proteinExistence type="inferred from homology"/>
<evidence type="ECO:0000313" key="13">
    <source>
        <dbReference type="EMBL" id="AWX43145.1"/>
    </source>
</evidence>
<dbReference type="PANTHER" id="PTHR46494">
    <property type="entry name" value="CORA FAMILY METAL ION TRANSPORTER (EUROFUNG)"/>
    <property type="match status" value="1"/>
</dbReference>
<keyword evidence="3" id="KW-0813">Transport</keyword>
<dbReference type="Proteomes" id="UP000248536">
    <property type="component" value="Chromosome"/>
</dbReference>
<keyword evidence="7 12" id="KW-1133">Transmembrane helix</keyword>
<evidence type="ECO:0000256" key="5">
    <source>
        <dbReference type="ARBA" id="ARBA00022692"/>
    </source>
</evidence>
<dbReference type="InterPro" id="IPR002523">
    <property type="entry name" value="MgTranspt_CorA/ZnTranspt_ZntB"/>
</dbReference>
<dbReference type="InterPro" id="IPR045861">
    <property type="entry name" value="CorA_cytoplasmic_dom"/>
</dbReference>
<comment type="catalytic activity">
    <reaction evidence="10">
        <text>Mg(2+)(in) = Mg(2+)(out)</text>
        <dbReference type="Rhea" id="RHEA:29827"/>
        <dbReference type="ChEBI" id="CHEBI:18420"/>
    </reaction>
</comment>
<comment type="function">
    <text evidence="11">Mediates influx of magnesium ions. Alternates between open and closed states. Activated by low cytoplasmic Mg(2+) levels. Inactive when cytoplasmic Mg(2+) levels are high.</text>
</comment>
<name>A0A2Z4LMV2_9FLAO</name>
<evidence type="ECO:0000256" key="8">
    <source>
        <dbReference type="ARBA" id="ARBA00023065"/>
    </source>
</evidence>
<protein>
    <submittedName>
        <fullName evidence="13">Magnesium transport protein CorA</fullName>
    </submittedName>
</protein>
<dbReference type="InterPro" id="IPR045863">
    <property type="entry name" value="CorA_TM1_TM2"/>
</dbReference>
<dbReference type="PANTHER" id="PTHR46494:SF1">
    <property type="entry name" value="CORA FAMILY METAL ION TRANSPORTER (EUROFUNG)"/>
    <property type="match status" value="1"/>
</dbReference>
<reference evidence="13 14" key="1">
    <citation type="submission" date="2018-06" db="EMBL/GenBank/DDBJ databases">
        <title>Spongiibacterium sp. HME9304 Genome sequencing and assembly.</title>
        <authorList>
            <person name="Kang H."/>
            <person name="Kim H."/>
            <person name="Joh K."/>
        </authorList>
    </citation>
    <scope>NUCLEOTIDE SEQUENCE [LARGE SCALE GENOMIC DNA]</scope>
    <source>
        <strain evidence="13 14">HME9304</strain>
    </source>
</reference>
<dbReference type="SUPFAM" id="SSF144083">
    <property type="entry name" value="Magnesium transport protein CorA, transmembrane region"/>
    <property type="match status" value="1"/>
</dbReference>
<keyword evidence="14" id="KW-1185">Reference proteome</keyword>
<dbReference type="RefSeq" id="WP_112376753.1">
    <property type="nucleotide sequence ID" value="NZ_CP030104.1"/>
</dbReference>
<evidence type="ECO:0000256" key="6">
    <source>
        <dbReference type="ARBA" id="ARBA00022842"/>
    </source>
</evidence>
<evidence type="ECO:0000256" key="4">
    <source>
        <dbReference type="ARBA" id="ARBA00022475"/>
    </source>
</evidence>
<dbReference type="GO" id="GO:0015095">
    <property type="term" value="F:magnesium ion transmembrane transporter activity"/>
    <property type="evidence" value="ECO:0007669"/>
    <property type="project" value="TreeGrafter"/>
</dbReference>
<feature type="transmembrane region" description="Helical" evidence="12">
    <location>
        <begin position="269"/>
        <end position="288"/>
    </location>
</feature>
<keyword evidence="4" id="KW-1003">Cell membrane</keyword>
<evidence type="ECO:0000256" key="12">
    <source>
        <dbReference type="SAM" id="Phobius"/>
    </source>
</evidence>
<dbReference type="Gene3D" id="3.30.460.20">
    <property type="entry name" value="CorA soluble domain-like"/>
    <property type="match status" value="1"/>
</dbReference>
<dbReference type="OrthoDB" id="9803416at2"/>
<dbReference type="SUPFAM" id="SSF143865">
    <property type="entry name" value="CorA soluble domain-like"/>
    <property type="match status" value="1"/>
</dbReference>
<gene>
    <name evidence="13" type="ORF">HME9304_00132</name>
</gene>
<evidence type="ECO:0000256" key="10">
    <source>
        <dbReference type="ARBA" id="ARBA00034269"/>
    </source>
</evidence>
<feature type="transmembrane region" description="Helical" evidence="12">
    <location>
        <begin position="300"/>
        <end position="320"/>
    </location>
</feature>
<evidence type="ECO:0000256" key="9">
    <source>
        <dbReference type="ARBA" id="ARBA00023136"/>
    </source>
</evidence>
<dbReference type="Pfam" id="PF01544">
    <property type="entry name" value="CorA"/>
    <property type="match status" value="1"/>
</dbReference>
<sequence length="326" mass="38660">MTKDFENNTTVINYSAMDYYSRQFSIEKDMILSKNDKTVTWVNTYGFDFMEDFREMVLANNMDDFLLRLLIGKSHGSKVIELENQLFITAKIIKTENNTIETEQMFFVVAEDFVWCIQEKVGDHFDWIRDRIANNKGIIRKKRADYLLYFILETIISNYKEKYNGFDVMEEMFSANTKLEPTPEFMLKIEEQKQLTIQFKKSSYGLRDIMVKLERLQIKGIRSKYFSDLREQINGLLNDIDSDINELDSKVNLLFNIQGHRLNQVMKTLTIFSVIFIPLTFMAGIYGMNFENIPELRFKYGYFILLGVMLLVTLISILIFKYKKWF</sequence>
<dbReference type="KEGG" id="spon:HME9304_00132"/>
<evidence type="ECO:0000256" key="11">
    <source>
        <dbReference type="ARBA" id="ARBA00045497"/>
    </source>
</evidence>
<dbReference type="GO" id="GO:0050897">
    <property type="term" value="F:cobalt ion binding"/>
    <property type="evidence" value="ECO:0007669"/>
    <property type="project" value="TreeGrafter"/>
</dbReference>
<evidence type="ECO:0000256" key="7">
    <source>
        <dbReference type="ARBA" id="ARBA00022989"/>
    </source>
</evidence>
<keyword evidence="9 12" id="KW-0472">Membrane</keyword>
<dbReference type="GO" id="GO:0015087">
    <property type="term" value="F:cobalt ion transmembrane transporter activity"/>
    <property type="evidence" value="ECO:0007669"/>
    <property type="project" value="TreeGrafter"/>
</dbReference>
<accession>A0A2Z4LMV2</accession>
<keyword evidence="8" id="KW-0406">Ion transport</keyword>
<dbReference type="Gene3D" id="1.20.58.340">
    <property type="entry name" value="Magnesium transport protein CorA, transmembrane region"/>
    <property type="match status" value="2"/>
</dbReference>
<dbReference type="FunFam" id="1.20.58.340:FF:000004">
    <property type="entry name" value="Magnesium transport protein CorA"/>
    <property type="match status" value="1"/>
</dbReference>
<keyword evidence="6" id="KW-0460">Magnesium</keyword>
<evidence type="ECO:0000256" key="3">
    <source>
        <dbReference type="ARBA" id="ARBA00022448"/>
    </source>
</evidence>
<organism evidence="13 14">
    <name type="scientific">Flagellimonas maritima</name>
    <dbReference type="NCBI Taxonomy" id="1383885"/>
    <lineage>
        <taxon>Bacteria</taxon>
        <taxon>Pseudomonadati</taxon>
        <taxon>Bacteroidota</taxon>
        <taxon>Flavobacteriia</taxon>
        <taxon>Flavobacteriales</taxon>
        <taxon>Flavobacteriaceae</taxon>
        <taxon>Flagellimonas</taxon>
    </lineage>
</organism>
<comment type="similarity">
    <text evidence="2">Belongs to the CorA metal ion transporter (MIT) (TC 1.A.35) family.</text>
</comment>
<dbReference type="AlphaFoldDB" id="A0A2Z4LMV2"/>
<keyword evidence="5 12" id="KW-0812">Transmembrane</keyword>
<evidence type="ECO:0000256" key="1">
    <source>
        <dbReference type="ARBA" id="ARBA00004651"/>
    </source>
</evidence>
<comment type="subcellular location">
    <subcellularLocation>
        <location evidence="1">Cell membrane</location>
        <topology evidence="1">Multi-pass membrane protein</topology>
    </subcellularLocation>
</comment>
<evidence type="ECO:0000313" key="14">
    <source>
        <dbReference type="Proteomes" id="UP000248536"/>
    </source>
</evidence>
<dbReference type="GO" id="GO:0005886">
    <property type="term" value="C:plasma membrane"/>
    <property type="evidence" value="ECO:0007669"/>
    <property type="project" value="UniProtKB-SubCell"/>
</dbReference>